<evidence type="ECO:0000256" key="3">
    <source>
        <dbReference type="SAM" id="Phobius"/>
    </source>
</evidence>
<name>A0A8S3RZ36_MYTED</name>
<feature type="compositionally biased region" description="Basic and acidic residues" evidence="2">
    <location>
        <begin position="402"/>
        <end position="412"/>
    </location>
</feature>
<keyword evidence="3" id="KW-1133">Transmembrane helix</keyword>
<protein>
    <submittedName>
        <fullName evidence="4">Uncharacterized protein</fullName>
    </submittedName>
</protein>
<gene>
    <name evidence="4" type="ORF">MEDL_27526</name>
</gene>
<dbReference type="EMBL" id="CAJPWZ010001376">
    <property type="protein sequence ID" value="CAG2213613.1"/>
    <property type="molecule type" value="Genomic_DNA"/>
</dbReference>
<sequence>MLTFMIPLPGTGSNIRKVNMNSGQQKCGLAELLALSHSEFDTQIKEMSLKDLLDTISTLQKEMSKEQENFNSLSAELSSLNKKSQQYKQISKEMTESQARLTALMDRSMKCFQQVNYQTIQNVEKKIVHKSSSNAKTQKPIDRRKYDMTAILTSENLIDSLFLLIAAAFSLGANFGWFIGLIISILLIIALAVLIYLMYKRRPEPQKQRPYTAPPRRRANDGYGDDRSTQDIVHKSSGSLNKGYDNYNYSDREYHDDDGGFNRDDDYDRRRDDDYDKKGYEGDRYDDYDRRGYNDSYDKQYDNDDYDRRDDDYDRRDDDYDRREDDYDDRRRDDDYDDRGRYDDRDRRYDDDYEDEKRRYSDHSDKDRYGDDDKDYEPYSRRPDYDRTPSYDNRPPSYGEEVDIREPNKFDADGYPIDTTPQTPKTPGTSSFV</sequence>
<evidence type="ECO:0000313" key="5">
    <source>
        <dbReference type="Proteomes" id="UP000683360"/>
    </source>
</evidence>
<reference evidence="4" key="1">
    <citation type="submission" date="2021-03" db="EMBL/GenBank/DDBJ databases">
        <authorList>
            <person name="Bekaert M."/>
        </authorList>
    </citation>
    <scope>NUCLEOTIDE SEQUENCE</scope>
</reference>
<dbReference type="Proteomes" id="UP000683360">
    <property type="component" value="Unassembled WGS sequence"/>
</dbReference>
<comment type="caution">
    <text evidence="4">The sequence shown here is derived from an EMBL/GenBank/DDBJ whole genome shotgun (WGS) entry which is preliminary data.</text>
</comment>
<feature type="compositionally biased region" description="Basic and acidic residues" evidence="2">
    <location>
        <begin position="218"/>
        <end position="234"/>
    </location>
</feature>
<feature type="coiled-coil region" evidence="1">
    <location>
        <begin position="49"/>
        <end position="107"/>
    </location>
</feature>
<keyword evidence="5" id="KW-1185">Reference proteome</keyword>
<accession>A0A8S3RZ36</accession>
<keyword evidence="3" id="KW-0812">Transmembrane</keyword>
<keyword evidence="3" id="KW-0472">Membrane</keyword>
<proteinExistence type="predicted"/>
<organism evidence="4 5">
    <name type="scientific">Mytilus edulis</name>
    <name type="common">Blue mussel</name>
    <dbReference type="NCBI Taxonomy" id="6550"/>
    <lineage>
        <taxon>Eukaryota</taxon>
        <taxon>Metazoa</taxon>
        <taxon>Spiralia</taxon>
        <taxon>Lophotrochozoa</taxon>
        <taxon>Mollusca</taxon>
        <taxon>Bivalvia</taxon>
        <taxon>Autobranchia</taxon>
        <taxon>Pteriomorphia</taxon>
        <taxon>Mytilida</taxon>
        <taxon>Mytiloidea</taxon>
        <taxon>Mytilidae</taxon>
        <taxon>Mytilinae</taxon>
        <taxon>Mytilus</taxon>
    </lineage>
</organism>
<dbReference type="OrthoDB" id="6158757at2759"/>
<feature type="compositionally biased region" description="Basic and acidic residues" evidence="2">
    <location>
        <begin position="250"/>
        <end position="389"/>
    </location>
</feature>
<feature type="compositionally biased region" description="Polar residues" evidence="2">
    <location>
        <begin position="419"/>
        <end position="433"/>
    </location>
</feature>
<keyword evidence="1" id="KW-0175">Coiled coil</keyword>
<evidence type="ECO:0000256" key="2">
    <source>
        <dbReference type="SAM" id="MobiDB-lite"/>
    </source>
</evidence>
<evidence type="ECO:0000313" key="4">
    <source>
        <dbReference type="EMBL" id="CAG2213613.1"/>
    </source>
</evidence>
<feature type="region of interest" description="Disordered" evidence="2">
    <location>
        <begin position="205"/>
        <end position="433"/>
    </location>
</feature>
<dbReference type="AlphaFoldDB" id="A0A8S3RZ36"/>
<evidence type="ECO:0000256" key="1">
    <source>
        <dbReference type="SAM" id="Coils"/>
    </source>
</evidence>
<feature type="transmembrane region" description="Helical" evidence="3">
    <location>
        <begin position="175"/>
        <end position="199"/>
    </location>
</feature>